<dbReference type="EC" id="3.2.1.-" evidence="13"/>
<evidence type="ECO:0000256" key="13">
    <source>
        <dbReference type="RuleBase" id="RU361193"/>
    </source>
</evidence>
<evidence type="ECO:0000256" key="7">
    <source>
        <dbReference type="ARBA" id="ARBA00023157"/>
    </source>
</evidence>
<evidence type="ECO:0000256" key="14">
    <source>
        <dbReference type="SAM" id="MobiDB-lite"/>
    </source>
</evidence>
<evidence type="ECO:0000256" key="12">
    <source>
        <dbReference type="PIRSR" id="PIRSR601382-3"/>
    </source>
</evidence>
<dbReference type="Gene3D" id="1.50.10.10">
    <property type="match status" value="1"/>
</dbReference>
<dbReference type="SUPFAM" id="SSF48225">
    <property type="entry name" value="Seven-hairpin glycosidases"/>
    <property type="match status" value="1"/>
</dbReference>
<dbReference type="GO" id="GO:0005509">
    <property type="term" value="F:calcium ion binding"/>
    <property type="evidence" value="ECO:0007669"/>
    <property type="project" value="InterPro"/>
</dbReference>
<dbReference type="GO" id="GO:0016020">
    <property type="term" value="C:membrane"/>
    <property type="evidence" value="ECO:0007669"/>
    <property type="project" value="InterPro"/>
</dbReference>
<evidence type="ECO:0000313" key="16">
    <source>
        <dbReference type="EMBL" id="CAL4791108.1"/>
    </source>
</evidence>
<dbReference type="OrthoDB" id="419650at2759"/>
<evidence type="ECO:0000313" key="17">
    <source>
        <dbReference type="Proteomes" id="UP001152797"/>
    </source>
</evidence>
<dbReference type="GO" id="GO:0004571">
    <property type="term" value="F:mannosyl-oligosaccharide 1,2-alpha-mannosidase activity"/>
    <property type="evidence" value="ECO:0007669"/>
    <property type="project" value="UniProtKB-EC"/>
</dbReference>
<dbReference type="Proteomes" id="UP001152797">
    <property type="component" value="Unassembled WGS sequence"/>
</dbReference>
<dbReference type="PANTHER" id="PTHR11742:SF55">
    <property type="entry name" value="ENDOPLASMIC RETICULUM MANNOSYL-OLIGOSACCHARIDE 1,2-ALPHA-MANNOSIDASE"/>
    <property type="match status" value="1"/>
</dbReference>
<evidence type="ECO:0000256" key="8">
    <source>
        <dbReference type="ARBA" id="ARBA00047669"/>
    </source>
</evidence>
<dbReference type="InterPro" id="IPR050749">
    <property type="entry name" value="Glycosyl_Hydrolase_47"/>
</dbReference>
<dbReference type="PRINTS" id="PR00747">
    <property type="entry name" value="GLYHDRLASE47"/>
</dbReference>
<feature type="disulfide bond" evidence="12">
    <location>
        <begin position="472"/>
        <end position="503"/>
    </location>
</feature>
<keyword evidence="6 11" id="KW-0106">Calcium</keyword>
<keyword evidence="4 11" id="KW-0479">Metal-binding</keyword>
<feature type="active site" description="Proton donor" evidence="10">
    <location>
        <position position="517"/>
    </location>
</feature>
<dbReference type="Pfam" id="PF01532">
    <property type="entry name" value="Glyco_hydro_47"/>
    <property type="match status" value="3"/>
</dbReference>
<comment type="cofactor">
    <cofactor evidence="1 11">
        <name>Ca(2+)</name>
        <dbReference type="ChEBI" id="CHEBI:29108"/>
    </cofactor>
</comment>
<name>A0A9P1D879_9DINO</name>
<keyword evidence="7 12" id="KW-1015">Disulfide bond</keyword>
<evidence type="ECO:0000256" key="4">
    <source>
        <dbReference type="ARBA" id="ARBA00022723"/>
    </source>
</evidence>
<comment type="catalytic activity">
    <reaction evidence="8">
        <text>N(4)-(alpha-D-Man-(1-&gt;2)-alpha-D-Man-(1-&gt;2)-alpha-D-Man-(1-&gt;3)-[alpha-D-Man-(1-&gt;3)-[alpha-D-Man-(1-&gt;2)-alpha-D-Man-(1-&gt;6)]-alpha-D-Man-(1-&gt;6)]-beta-D-Man-(1-&gt;4)-beta-D-GlcNAc-(1-&gt;4)-beta-D-GlcNAc)-L-asparaginyl-[protein] (N-glucan mannose isomer 8A1,2,3B1,3) + 3 H2O = N(4)-(alpha-D-Man-(1-&gt;3)-[alpha-D-Man-(1-&gt;3)-[alpha-D-Man-(1-&gt;6)]-alpha-D-Man-(1-&gt;6)]-beta-D-Man-(1-&gt;4)-beta-D-GlcNAc-(1-&gt;4)-beta-D-GlcNAc)-L-asparaginyl-[protein] (N-glucan mannose isomer 5A1,2) + 3 beta-D-mannose</text>
        <dbReference type="Rhea" id="RHEA:56028"/>
        <dbReference type="Rhea" id="RHEA-COMP:14358"/>
        <dbReference type="Rhea" id="RHEA-COMP:14367"/>
        <dbReference type="ChEBI" id="CHEBI:15377"/>
        <dbReference type="ChEBI" id="CHEBI:28563"/>
        <dbReference type="ChEBI" id="CHEBI:59087"/>
        <dbReference type="ChEBI" id="CHEBI:60628"/>
        <dbReference type="EC" id="3.2.1.113"/>
    </reaction>
</comment>
<sequence length="766" mass="86283">MQFLSHVFLANVALWDRNTIGHSPVSAQPMPDKASKPMRSSPSQLQQIWDTQTLASFSVSQLDAFSALYWGDCPYLSRAIRCGRHRRGEMGTVSFSRLQRLVSAYLDEEAALAQRQAVSMMRHVWTNYEERAFGKDELRPVSGIGRNNWGGIGQTLVDALDTLWLMDFKEEFDRAALWVEQSLSFSKDLNVNLFETSIRHLGGLLSAFALSRRSGLLDVAKDLGDRLIKAFPPPRTANRSRDTSKGLGAEFKKLLHHVGLPTEALDSVLGNGKNSEVVISLPSSDINLGSGETKNLAGFISLAEAYVPIEWKYLAALTTNCSYSAAQDRVLHAINRSLNLEENGLGMIMLKQDGKAFPSAQNRLSLGSRGDSFYEYLLKDLIFSADVAEDKLTKKLWSSFRAKLPGLFAEGHQVDRTPGSSWPHRSPKEVPRGRGGALGGWHESWKDAPSPWLFLKEITPHHTVPKMDHLVCFLPGAIALEIFHSEKKSEVDLQLAHRLAQTCVHMYWRTVSDLAPEITRFTQNGLVDDKGSMHNILRPETIESLFLLWRTSKKQIYRNWGQRMLAAFYRTKTRFGFASLHNVNQPSKRRDDMPSFFVAETLKYLFLLFSPDTVLPLDQYVLSTEAHPVPILGKAHSGLKWPCHPKQTSQAKAEKPEDPKDGDQATKESTPKSTQVCDPQRVQQLEEQMKEGERQLQKIRREYGMCVSDPICWASGYTYEDCCFPVPVGNTACWDAEFTYSRCCGCHVNHGYSHRSIIVINVQYVQ</sequence>
<evidence type="ECO:0000256" key="6">
    <source>
        <dbReference type="ARBA" id="ARBA00022837"/>
    </source>
</evidence>
<dbReference type="EMBL" id="CAMXCT020003334">
    <property type="protein sequence ID" value="CAL1157171.1"/>
    <property type="molecule type" value="Genomic_DNA"/>
</dbReference>
<organism evidence="15">
    <name type="scientific">Cladocopium goreaui</name>
    <dbReference type="NCBI Taxonomy" id="2562237"/>
    <lineage>
        <taxon>Eukaryota</taxon>
        <taxon>Sar</taxon>
        <taxon>Alveolata</taxon>
        <taxon>Dinophyceae</taxon>
        <taxon>Suessiales</taxon>
        <taxon>Symbiodiniaceae</taxon>
        <taxon>Cladocopium</taxon>
    </lineage>
</organism>
<dbReference type="EMBL" id="CAMXCT030003334">
    <property type="protein sequence ID" value="CAL4791108.1"/>
    <property type="molecule type" value="Genomic_DNA"/>
</dbReference>
<dbReference type="InterPro" id="IPR001382">
    <property type="entry name" value="Glyco_hydro_47"/>
</dbReference>
<feature type="active site" description="Proton donor" evidence="10">
    <location>
        <position position="195"/>
    </location>
</feature>
<evidence type="ECO:0000256" key="2">
    <source>
        <dbReference type="ARBA" id="ARBA00004922"/>
    </source>
</evidence>
<dbReference type="InterPro" id="IPR012341">
    <property type="entry name" value="6hp_glycosidase-like_sf"/>
</dbReference>
<feature type="region of interest" description="Disordered" evidence="14">
    <location>
        <begin position="414"/>
        <end position="436"/>
    </location>
</feature>
<keyword evidence="17" id="KW-1185">Reference proteome</keyword>
<reference evidence="15" key="1">
    <citation type="submission" date="2022-10" db="EMBL/GenBank/DDBJ databases">
        <authorList>
            <person name="Chen Y."/>
            <person name="Dougan E. K."/>
            <person name="Chan C."/>
            <person name="Rhodes N."/>
            <person name="Thang M."/>
        </authorList>
    </citation>
    <scope>NUCLEOTIDE SEQUENCE</scope>
</reference>
<proteinExistence type="inferred from homology"/>
<evidence type="ECO:0000256" key="11">
    <source>
        <dbReference type="PIRSR" id="PIRSR601382-2"/>
    </source>
</evidence>
<evidence type="ECO:0000313" key="15">
    <source>
        <dbReference type="EMBL" id="CAI4003796.1"/>
    </source>
</evidence>
<comment type="catalytic activity">
    <reaction evidence="9">
        <text>N(4)-(alpha-D-Man-(1-&gt;2)-alpha-D-Man-(1-&gt;2)-alpha-D-Man-(1-&gt;3)-[alpha-D-Man-(1-&gt;2)-alpha-D-Man-(1-&gt;3)-[alpha-D-Man-(1-&gt;2)-alpha-D-Man-(1-&gt;6)]-alpha-D-Man-(1-&gt;6)]-beta-D-Man-(1-&gt;4)-beta-D-GlcNAc-(1-&gt;4)-beta-D-GlcNAc)-L-asparaginyl-[protein] (N-glucan mannose isomer 9A1,2,3B1,2,3) + 4 H2O = N(4)-(alpha-D-Man-(1-&gt;3)-[alpha-D-Man-(1-&gt;3)-[alpha-D-Man-(1-&gt;6)]-alpha-D-Man-(1-&gt;6)]-beta-D-Man-(1-&gt;4)-beta-D-GlcNAc-(1-&gt;4)-beta-D-GlcNAc)-L-asparaginyl-[protein] (N-glucan mannose isomer 5A1,2) + 4 beta-D-mannose</text>
        <dbReference type="Rhea" id="RHEA:56008"/>
        <dbReference type="Rhea" id="RHEA-COMP:14356"/>
        <dbReference type="Rhea" id="RHEA-COMP:14367"/>
        <dbReference type="ChEBI" id="CHEBI:15377"/>
        <dbReference type="ChEBI" id="CHEBI:28563"/>
        <dbReference type="ChEBI" id="CHEBI:59087"/>
        <dbReference type="ChEBI" id="CHEBI:139493"/>
        <dbReference type="EC" id="3.2.1.113"/>
    </reaction>
</comment>
<protein>
    <recommendedName>
        <fullName evidence="13">alpha-1,2-Mannosidase</fullName>
        <ecNumber evidence="13">3.2.1.-</ecNumber>
    </recommendedName>
</protein>
<comment type="caution">
    <text evidence="15">The sequence shown here is derived from an EMBL/GenBank/DDBJ whole genome shotgun (WGS) entry which is preliminary data.</text>
</comment>
<feature type="active site" evidence="10">
    <location>
        <position position="540"/>
    </location>
</feature>
<evidence type="ECO:0000256" key="10">
    <source>
        <dbReference type="PIRSR" id="PIRSR601382-1"/>
    </source>
</evidence>
<dbReference type="AlphaFoldDB" id="A0A9P1D879"/>
<evidence type="ECO:0000256" key="9">
    <source>
        <dbReference type="ARBA" id="ARBA00048605"/>
    </source>
</evidence>
<comment type="pathway">
    <text evidence="2">Protein modification; protein glycosylation.</text>
</comment>
<dbReference type="GO" id="GO:0005975">
    <property type="term" value="P:carbohydrate metabolic process"/>
    <property type="evidence" value="ECO:0007669"/>
    <property type="project" value="InterPro"/>
</dbReference>
<dbReference type="GO" id="GO:0005783">
    <property type="term" value="C:endoplasmic reticulum"/>
    <property type="evidence" value="ECO:0007669"/>
    <property type="project" value="TreeGrafter"/>
</dbReference>
<dbReference type="InterPro" id="IPR036026">
    <property type="entry name" value="Seven-hairpin_glycosidases"/>
</dbReference>
<gene>
    <name evidence="15" type="ORF">C1SCF055_LOCUS29632</name>
</gene>
<feature type="binding site" evidence="11">
    <location>
        <position position="624"/>
    </location>
    <ligand>
        <name>Ca(2+)</name>
        <dbReference type="ChEBI" id="CHEBI:29108"/>
    </ligand>
</feature>
<keyword evidence="5 13" id="KW-0378">Hydrolase</keyword>
<feature type="active site" evidence="10">
    <location>
        <position position="371"/>
    </location>
</feature>
<evidence type="ECO:0000256" key="3">
    <source>
        <dbReference type="ARBA" id="ARBA00007658"/>
    </source>
</evidence>
<accession>A0A9P1D879</accession>
<dbReference type="EMBL" id="CAMXCT010003334">
    <property type="protein sequence ID" value="CAI4003796.1"/>
    <property type="molecule type" value="Genomic_DNA"/>
</dbReference>
<keyword evidence="13" id="KW-0326">Glycosidase</keyword>
<comment type="similarity">
    <text evidence="3 13">Belongs to the glycosyl hydrolase 47 family.</text>
</comment>
<feature type="region of interest" description="Disordered" evidence="14">
    <location>
        <begin position="644"/>
        <end position="679"/>
    </location>
</feature>
<evidence type="ECO:0000256" key="1">
    <source>
        <dbReference type="ARBA" id="ARBA00001913"/>
    </source>
</evidence>
<feature type="compositionally biased region" description="Basic and acidic residues" evidence="14">
    <location>
        <begin position="652"/>
        <end position="670"/>
    </location>
</feature>
<dbReference type="PANTHER" id="PTHR11742">
    <property type="entry name" value="MANNOSYL-OLIGOSACCHARIDE ALPHA-1,2-MANNOSIDASE-RELATED"/>
    <property type="match status" value="1"/>
</dbReference>
<reference evidence="16 17" key="2">
    <citation type="submission" date="2024-05" db="EMBL/GenBank/DDBJ databases">
        <authorList>
            <person name="Chen Y."/>
            <person name="Shah S."/>
            <person name="Dougan E. K."/>
            <person name="Thang M."/>
            <person name="Chan C."/>
        </authorList>
    </citation>
    <scope>NUCLEOTIDE SEQUENCE [LARGE SCALE GENOMIC DNA]</scope>
</reference>
<evidence type="ECO:0000256" key="5">
    <source>
        <dbReference type="ARBA" id="ARBA00022801"/>
    </source>
</evidence>